<evidence type="ECO:0000256" key="5">
    <source>
        <dbReference type="ARBA" id="ARBA00023288"/>
    </source>
</evidence>
<dbReference type="RefSeq" id="WP_275683718.1">
    <property type="nucleotide sequence ID" value="NZ_JAJLJH010000005.1"/>
</dbReference>
<keyword evidence="1 6" id="KW-0732">Signal</keyword>
<evidence type="ECO:0000256" key="1">
    <source>
        <dbReference type="ARBA" id="ARBA00022729"/>
    </source>
</evidence>
<keyword evidence="2 6" id="KW-0472">Membrane</keyword>
<dbReference type="InterPro" id="IPR007485">
    <property type="entry name" value="LPS_assembly_LptE"/>
</dbReference>
<reference evidence="8" key="1">
    <citation type="submission" date="2021-11" db="EMBL/GenBank/DDBJ databases">
        <title>BS-T2-15 a new species belonging to the Comamonadaceae family isolated from the soil of a French oak forest.</title>
        <authorList>
            <person name="Mieszkin S."/>
            <person name="Alain K."/>
        </authorList>
    </citation>
    <scope>NUCLEOTIDE SEQUENCE</scope>
    <source>
        <strain evidence="8">BS-T2-15</strain>
    </source>
</reference>
<dbReference type="Gene3D" id="3.30.160.150">
    <property type="entry name" value="Lipoprotein like domain"/>
    <property type="match status" value="1"/>
</dbReference>
<evidence type="ECO:0000313" key="9">
    <source>
        <dbReference type="Proteomes" id="UP001139353"/>
    </source>
</evidence>
<keyword evidence="9" id="KW-1185">Reference proteome</keyword>
<dbReference type="Proteomes" id="UP001139353">
    <property type="component" value="Unassembled WGS sequence"/>
</dbReference>
<proteinExistence type="inferred from homology"/>
<dbReference type="PANTHER" id="PTHR38098:SF1">
    <property type="entry name" value="LPS-ASSEMBLY LIPOPROTEIN LPTE"/>
    <property type="match status" value="1"/>
</dbReference>
<evidence type="ECO:0000313" key="8">
    <source>
        <dbReference type="EMBL" id="MCK9687679.1"/>
    </source>
</evidence>
<name>A0A9X2C368_9BURK</name>
<keyword evidence="4 6" id="KW-0998">Cell outer membrane</keyword>
<feature type="signal peptide" evidence="7">
    <location>
        <begin position="1"/>
        <end position="20"/>
    </location>
</feature>
<evidence type="ECO:0000256" key="6">
    <source>
        <dbReference type="HAMAP-Rule" id="MF_01186"/>
    </source>
</evidence>
<dbReference type="PROSITE" id="PS51257">
    <property type="entry name" value="PROKAR_LIPOPROTEIN"/>
    <property type="match status" value="1"/>
</dbReference>
<comment type="subunit">
    <text evidence="6">Component of the lipopolysaccharide transport and assembly complex. Interacts with LptD.</text>
</comment>
<dbReference type="GO" id="GO:0009279">
    <property type="term" value="C:cell outer membrane"/>
    <property type="evidence" value="ECO:0007669"/>
    <property type="project" value="UniProtKB-SubCell"/>
</dbReference>
<comment type="subcellular location">
    <subcellularLocation>
        <location evidence="6">Cell outer membrane</location>
        <topology evidence="6">Lipid-anchor</topology>
    </subcellularLocation>
</comment>
<gene>
    <name evidence="6 8" type="primary">lptE</name>
    <name evidence="8" type="ORF">LPC04_18405</name>
</gene>
<evidence type="ECO:0000256" key="3">
    <source>
        <dbReference type="ARBA" id="ARBA00023139"/>
    </source>
</evidence>
<keyword evidence="5 6" id="KW-0449">Lipoprotein</keyword>
<dbReference type="GO" id="GO:0043165">
    <property type="term" value="P:Gram-negative-bacterium-type cell outer membrane assembly"/>
    <property type="evidence" value="ECO:0007669"/>
    <property type="project" value="UniProtKB-UniRule"/>
</dbReference>
<dbReference type="GO" id="GO:1990351">
    <property type="term" value="C:transporter complex"/>
    <property type="evidence" value="ECO:0007669"/>
    <property type="project" value="TreeGrafter"/>
</dbReference>
<dbReference type="AlphaFoldDB" id="A0A9X2C368"/>
<evidence type="ECO:0000256" key="2">
    <source>
        <dbReference type="ARBA" id="ARBA00023136"/>
    </source>
</evidence>
<sequence length="203" mass="21748">MTPRRLALAALVVAAAATLAACGFHRRIAQSLNYERIALSGFADRSTMADEIRRALPSTARIAPVLESQVMIEALEDTQKTTVEASTAFGQVRELELHVKLRYRVLDPKGIELLPPANIERFRDMTFDEKDALAKDSEMKALYRDMQSDMAYQLVRVLAAVGKPTGPAAQAQAAHAAAAALAPASAASSVSAVEWAASQAAGR</sequence>
<organism evidence="8 9">
    <name type="scientific">Scleromatobacter humisilvae</name>
    <dbReference type="NCBI Taxonomy" id="2897159"/>
    <lineage>
        <taxon>Bacteria</taxon>
        <taxon>Pseudomonadati</taxon>
        <taxon>Pseudomonadota</taxon>
        <taxon>Betaproteobacteria</taxon>
        <taxon>Burkholderiales</taxon>
        <taxon>Sphaerotilaceae</taxon>
        <taxon>Scleromatobacter</taxon>
    </lineage>
</organism>
<comment type="function">
    <text evidence="6">Together with LptD, is involved in the assembly of lipopolysaccharide (LPS) at the surface of the outer membrane. Required for the proper assembly of LptD. Binds LPS and may serve as the LPS recognition site at the outer membrane.</text>
</comment>
<feature type="chain" id="PRO_5040892115" description="LPS-assembly lipoprotein LptE" evidence="7">
    <location>
        <begin position="21"/>
        <end position="203"/>
    </location>
</feature>
<comment type="caution">
    <text evidence="8">The sequence shown here is derived from an EMBL/GenBank/DDBJ whole genome shotgun (WGS) entry which is preliminary data.</text>
</comment>
<dbReference type="PANTHER" id="PTHR38098">
    <property type="entry name" value="LPS-ASSEMBLY LIPOPROTEIN LPTE"/>
    <property type="match status" value="1"/>
</dbReference>
<dbReference type="GO" id="GO:0015920">
    <property type="term" value="P:lipopolysaccharide transport"/>
    <property type="evidence" value="ECO:0007669"/>
    <property type="project" value="TreeGrafter"/>
</dbReference>
<protein>
    <recommendedName>
        <fullName evidence="6">LPS-assembly lipoprotein LptE</fullName>
    </recommendedName>
</protein>
<keyword evidence="3 6" id="KW-0564">Palmitate</keyword>
<evidence type="ECO:0000256" key="7">
    <source>
        <dbReference type="SAM" id="SignalP"/>
    </source>
</evidence>
<dbReference type="EMBL" id="JAJLJH010000005">
    <property type="protein sequence ID" value="MCK9687679.1"/>
    <property type="molecule type" value="Genomic_DNA"/>
</dbReference>
<evidence type="ECO:0000256" key="4">
    <source>
        <dbReference type="ARBA" id="ARBA00023237"/>
    </source>
</evidence>
<dbReference type="GO" id="GO:0001530">
    <property type="term" value="F:lipopolysaccharide binding"/>
    <property type="evidence" value="ECO:0007669"/>
    <property type="project" value="TreeGrafter"/>
</dbReference>
<dbReference type="Pfam" id="PF04390">
    <property type="entry name" value="LptE"/>
    <property type="match status" value="1"/>
</dbReference>
<accession>A0A9X2C368</accession>
<comment type="similarity">
    <text evidence="6">Belongs to the LptE lipoprotein family.</text>
</comment>
<dbReference type="HAMAP" id="MF_01186">
    <property type="entry name" value="LPS_assembly_LptE"/>
    <property type="match status" value="1"/>
</dbReference>